<feature type="compositionally biased region" description="Low complexity" evidence="1">
    <location>
        <begin position="35"/>
        <end position="57"/>
    </location>
</feature>
<sequence>MSVLLEALKRAETARQSGLVQETIPRPAPAPAATPSPARSLTLADTTEAATARTQTAVPPAPGPARTPGLSSLSLAPADAPLPATETSAITAPEATRPRHASTGLSTMPGTTSLAPDAGVSAGFPTAEQLADFLPAPATAATGLQPRPAGTHPDNMPAPALSPTPGHAGMPPQSPSPAASSPLASAVSPVLPADSGTTAGNATTIASPASAPVATAAEARRLFEARPAPRRLPQLPARTWYLLGLLLLSCAGSAGLLWWLAPDEAAPLPVRPARPVVPASAPAAEPDPFADLLDSGPPLPLPAQPPAAVPAASVPATSEPQDMAPPADPTDKAPAGLLHNRLAADGTRLITLHDEPDVARLLSPAPTARMQAAAPASSQAEISAAQEAMQQGDWMQAQAHWFAAVAAAPTQPDYRFNLAVTLDRLGETTLAARQYAEALQLAETANARFDRTAARRRLAEIGEQP</sequence>
<keyword evidence="2" id="KW-0472">Membrane</keyword>
<evidence type="ECO:0000313" key="4">
    <source>
        <dbReference type="Proteomes" id="UP000002010"/>
    </source>
</evidence>
<feature type="compositionally biased region" description="Low complexity" evidence="1">
    <location>
        <begin position="176"/>
        <end position="193"/>
    </location>
</feature>
<dbReference type="RefSeq" id="WP_012696538.1">
    <property type="nucleotide sequence ID" value="NC_012559.1"/>
</dbReference>
<feature type="compositionally biased region" description="Pro residues" evidence="1">
    <location>
        <begin position="297"/>
        <end position="308"/>
    </location>
</feature>
<feature type="compositionally biased region" description="Polar residues" evidence="1">
    <location>
        <begin position="103"/>
        <end position="114"/>
    </location>
</feature>
<feature type="region of interest" description="Disordered" evidence="1">
    <location>
        <begin position="15"/>
        <end position="121"/>
    </location>
</feature>
<dbReference type="eggNOG" id="COG0457">
    <property type="taxonomic scope" value="Bacteria"/>
</dbReference>
<dbReference type="HOGENOM" id="CLU_587653_0_0_4"/>
<keyword evidence="4" id="KW-1185">Reference proteome</keyword>
<gene>
    <name evidence="3" type="ordered locus">LHK_01056</name>
</gene>
<name>C1D617_LARHH</name>
<evidence type="ECO:0000256" key="1">
    <source>
        <dbReference type="SAM" id="MobiDB-lite"/>
    </source>
</evidence>
<dbReference type="InterPro" id="IPR011990">
    <property type="entry name" value="TPR-like_helical_dom_sf"/>
</dbReference>
<accession>C1D617</accession>
<feature type="transmembrane region" description="Helical" evidence="2">
    <location>
        <begin position="240"/>
        <end position="261"/>
    </location>
</feature>
<dbReference type="Proteomes" id="UP000002010">
    <property type="component" value="Chromosome"/>
</dbReference>
<dbReference type="AlphaFoldDB" id="C1D617"/>
<proteinExistence type="predicted"/>
<keyword evidence="2" id="KW-1133">Transmembrane helix</keyword>
<feature type="compositionally biased region" description="Low complexity" evidence="1">
    <location>
        <begin position="68"/>
        <end position="84"/>
    </location>
</feature>
<feature type="region of interest" description="Disordered" evidence="1">
    <location>
        <begin position="140"/>
        <end position="204"/>
    </location>
</feature>
<dbReference type="Gene3D" id="1.25.40.10">
    <property type="entry name" value="Tetratricopeptide repeat domain"/>
    <property type="match status" value="1"/>
</dbReference>
<protein>
    <submittedName>
        <fullName evidence="3">Uncharacterized protein</fullName>
    </submittedName>
</protein>
<dbReference type="EMBL" id="CP001154">
    <property type="protein sequence ID" value="ACO74048.1"/>
    <property type="molecule type" value="Genomic_DNA"/>
</dbReference>
<organism evidence="3 4">
    <name type="scientific">Laribacter hongkongensis (strain HLHK9)</name>
    <dbReference type="NCBI Taxonomy" id="557598"/>
    <lineage>
        <taxon>Bacteria</taxon>
        <taxon>Pseudomonadati</taxon>
        <taxon>Pseudomonadota</taxon>
        <taxon>Betaproteobacteria</taxon>
        <taxon>Neisseriales</taxon>
        <taxon>Aquaspirillaceae</taxon>
        <taxon>Laribacter</taxon>
    </lineage>
</organism>
<feature type="compositionally biased region" description="Low complexity" evidence="1">
    <location>
        <begin position="277"/>
        <end position="296"/>
    </location>
</feature>
<evidence type="ECO:0000256" key="2">
    <source>
        <dbReference type="SAM" id="Phobius"/>
    </source>
</evidence>
<keyword evidence="2" id="KW-0812">Transmembrane</keyword>
<reference evidence="3 4" key="1">
    <citation type="journal article" date="2009" name="PLoS Genet.">
        <title>The complete genome and proteome of Laribacter hongkongensis reveal potential mechanisms for adaptations to different temperatures and habitats.</title>
        <authorList>
            <person name="Woo P.C."/>
            <person name="Lau S.K."/>
            <person name="Tse H."/>
            <person name="Teng J.L."/>
            <person name="Curreem S.O."/>
            <person name="Tsang A.K."/>
            <person name="Fan R.Y."/>
            <person name="Wong G.K."/>
            <person name="Huang Y."/>
            <person name="Loman N.J."/>
            <person name="Snyder L.A."/>
            <person name="Cai J.J."/>
            <person name="Huang J.D."/>
            <person name="Mak W."/>
            <person name="Pallen M.J."/>
            <person name="Lok S."/>
            <person name="Yuen K.Y."/>
        </authorList>
    </citation>
    <scope>NUCLEOTIDE SEQUENCE [LARGE SCALE GENOMIC DNA]</scope>
    <source>
        <strain evidence="3 4">HLHK9</strain>
    </source>
</reference>
<feature type="region of interest" description="Disordered" evidence="1">
    <location>
        <begin position="277"/>
        <end position="335"/>
    </location>
</feature>
<dbReference type="KEGG" id="lhk:LHK_01056"/>
<dbReference type="SUPFAM" id="SSF48452">
    <property type="entry name" value="TPR-like"/>
    <property type="match status" value="1"/>
</dbReference>
<evidence type="ECO:0000313" key="3">
    <source>
        <dbReference type="EMBL" id="ACO74048.1"/>
    </source>
</evidence>
<dbReference type="STRING" id="557598.LHK_01056"/>